<protein>
    <submittedName>
        <fullName evidence="3">Substrate-binding ABC-type glycine betaine transport system protein</fullName>
    </submittedName>
</protein>
<accession>A0A060LQB1</accession>
<gene>
    <name evidence="3" type="ORF">BleG1_0873</name>
</gene>
<dbReference type="EMBL" id="CP003923">
    <property type="protein sequence ID" value="AIC93481.1"/>
    <property type="molecule type" value="Genomic_DNA"/>
</dbReference>
<dbReference type="PROSITE" id="PS51257">
    <property type="entry name" value="PROKAR_LIPOPROTEIN"/>
    <property type="match status" value="1"/>
</dbReference>
<dbReference type="SUPFAM" id="SSF53850">
    <property type="entry name" value="Periplasmic binding protein-like II"/>
    <property type="match status" value="1"/>
</dbReference>
<dbReference type="RefSeq" id="WP_038477608.1">
    <property type="nucleotide sequence ID" value="NZ_CP003923.1"/>
</dbReference>
<evidence type="ECO:0000313" key="4">
    <source>
        <dbReference type="Proteomes" id="UP000027142"/>
    </source>
</evidence>
<feature type="signal peptide" evidence="1">
    <location>
        <begin position="1"/>
        <end position="26"/>
    </location>
</feature>
<dbReference type="Gene3D" id="3.40.190.10">
    <property type="entry name" value="Periplasmic binding protein-like II"/>
    <property type="match status" value="1"/>
</dbReference>
<evidence type="ECO:0000313" key="3">
    <source>
        <dbReference type="EMBL" id="AIC93481.1"/>
    </source>
</evidence>
<feature type="domain" description="ABC-type glycine betaine transport system substrate-binding" evidence="2">
    <location>
        <begin position="35"/>
        <end position="313"/>
    </location>
</feature>
<proteinExistence type="predicted"/>
<dbReference type="KEGG" id="ble:BleG1_0873"/>
<dbReference type="HOGENOM" id="CLU_072510_0_0_9"/>
<name>A0A060LQB1_9BACI</name>
<dbReference type="Pfam" id="PF04069">
    <property type="entry name" value="OpuAC"/>
    <property type="match status" value="1"/>
</dbReference>
<dbReference type="Gene3D" id="3.40.190.100">
    <property type="entry name" value="Glycine betaine-binding periplasmic protein, domain 2"/>
    <property type="match status" value="1"/>
</dbReference>
<organism evidence="3 4">
    <name type="scientific">Shouchella lehensis G1</name>
    <dbReference type="NCBI Taxonomy" id="1246626"/>
    <lineage>
        <taxon>Bacteria</taxon>
        <taxon>Bacillati</taxon>
        <taxon>Bacillota</taxon>
        <taxon>Bacilli</taxon>
        <taxon>Bacillales</taxon>
        <taxon>Bacillaceae</taxon>
        <taxon>Shouchella</taxon>
    </lineage>
</organism>
<dbReference type="GO" id="GO:0043190">
    <property type="term" value="C:ATP-binding cassette (ABC) transporter complex"/>
    <property type="evidence" value="ECO:0007669"/>
    <property type="project" value="InterPro"/>
</dbReference>
<evidence type="ECO:0000256" key="1">
    <source>
        <dbReference type="SAM" id="SignalP"/>
    </source>
</evidence>
<dbReference type="PATRIC" id="fig|1246626.3.peg.878"/>
<keyword evidence="1" id="KW-0732">Signal</keyword>
<dbReference type="OrthoDB" id="9801163at2"/>
<dbReference type="Proteomes" id="UP000027142">
    <property type="component" value="Chromosome"/>
</dbReference>
<dbReference type="InterPro" id="IPR007210">
    <property type="entry name" value="ABC_Gly_betaine_transp_sub-bd"/>
</dbReference>
<dbReference type="GO" id="GO:0022857">
    <property type="term" value="F:transmembrane transporter activity"/>
    <property type="evidence" value="ECO:0007669"/>
    <property type="project" value="InterPro"/>
</dbReference>
<dbReference type="eggNOG" id="COG2113">
    <property type="taxonomic scope" value="Bacteria"/>
</dbReference>
<dbReference type="STRING" id="1246626.BleG1_0873"/>
<feature type="chain" id="PRO_5001584096" evidence="1">
    <location>
        <begin position="27"/>
        <end position="335"/>
    </location>
</feature>
<sequence>MKKKSLGTSVSLVAAIALLSACGDGADSANELSVITFADAGWESIRIHNAIAQTIIEEGYEMDTDTTMGSTAATVQGLRDGDINVYMEVWTDNIRDLYDESIESGDIIEVSTNFDDNVQGLYVPTYVIEGDEERGIEPLAPDLRRVDQLVDYPDVFPDPEDSSKGRVLNAPSDWAIYDDISTKFETYELGETFNLFAPGSDSGMVTDLVRAYDAGEGWVGYYWEPTGITAKYDLTLLEEDEYNQDQWEEDRSTEFPPNDVTVAVNQHLPDQAPDVVEFLENYETSSALTEEALLYMEEDGLTEEEAAMRWLEEHEDVWTNWLPDDIAEKVVNAIK</sequence>
<keyword evidence="4" id="KW-1185">Reference proteome</keyword>
<dbReference type="CDD" id="cd13641">
    <property type="entry name" value="PBP2_HisX_like"/>
    <property type="match status" value="1"/>
</dbReference>
<dbReference type="AlphaFoldDB" id="A0A060LQB1"/>
<reference evidence="3 4" key="1">
    <citation type="journal article" date="2014" name="Gene">
        <title>A comparative genomic analysis of the alkalitolerant soil bacterium Bacillus lehensis G1.</title>
        <authorList>
            <person name="Noor Y.M."/>
            <person name="Samsulrizal N.H."/>
            <person name="Jema'on N.A."/>
            <person name="Low K.O."/>
            <person name="Ramli A.N."/>
            <person name="Alias N.I."/>
            <person name="Damis S.I."/>
            <person name="Fuzi S.F."/>
            <person name="Isa M.N."/>
            <person name="Murad A.M."/>
            <person name="Raih M.F."/>
            <person name="Bakar F.D."/>
            <person name="Najimudin N."/>
            <person name="Mahadi N.M."/>
            <person name="Illias R.M."/>
        </authorList>
    </citation>
    <scope>NUCLEOTIDE SEQUENCE [LARGE SCALE GENOMIC DNA]</scope>
    <source>
        <strain evidence="3 4">G1</strain>
    </source>
</reference>
<evidence type="ECO:0000259" key="2">
    <source>
        <dbReference type="Pfam" id="PF04069"/>
    </source>
</evidence>